<proteinExistence type="predicted"/>
<keyword evidence="2" id="KW-1185">Reference proteome</keyword>
<reference evidence="1 2" key="1">
    <citation type="submission" date="2021-03" db="EMBL/GenBank/DDBJ databases">
        <title>Complete genome of Parasphingorhabdus_sp.JHSY0214.</title>
        <authorList>
            <person name="Yoo J.H."/>
            <person name="Bae J.W."/>
        </authorList>
    </citation>
    <scope>NUCLEOTIDE SEQUENCE [LARGE SCALE GENOMIC DNA]</scope>
    <source>
        <strain evidence="1 2">JHSY0214</strain>
    </source>
</reference>
<dbReference type="EMBL" id="CP071794">
    <property type="protein sequence ID" value="QTD56889.1"/>
    <property type="molecule type" value="Genomic_DNA"/>
</dbReference>
<dbReference type="RefSeq" id="WP_207988950.1">
    <property type="nucleotide sequence ID" value="NZ_CP071794.1"/>
</dbReference>
<accession>A0ABX7T5M2</accession>
<protein>
    <submittedName>
        <fullName evidence="1">DUF1826 domain-containing protein</fullName>
    </submittedName>
</protein>
<gene>
    <name evidence="1" type="ORF">J4G78_04765</name>
</gene>
<organism evidence="1 2">
    <name type="scientific">Parasphingorhabdus cellanae</name>
    <dbReference type="NCBI Taxonomy" id="2806553"/>
    <lineage>
        <taxon>Bacteria</taxon>
        <taxon>Pseudomonadati</taxon>
        <taxon>Pseudomonadota</taxon>
        <taxon>Alphaproteobacteria</taxon>
        <taxon>Sphingomonadales</taxon>
        <taxon>Sphingomonadaceae</taxon>
        <taxon>Parasphingorhabdus</taxon>
    </lineage>
</organism>
<dbReference type="Pfam" id="PF08856">
    <property type="entry name" value="DUF1826"/>
    <property type="match status" value="1"/>
</dbReference>
<evidence type="ECO:0000313" key="1">
    <source>
        <dbReference type="EMBL" id="QTD56889.1"/>
    </source>
</evidence>
<sequence length="205" mass="22693">MSVDAKERSIAFTARNPKALRAIRVEGVGIAIWERSAPPGLSDLKLDGIVDVRFTADIDELPAMLDSALDDAGHEKSVARDILHNDILVLANRFAQIMQNEFVEIRLECVTTNACKKFHTDYVTARLITTYLGQGTQWLDSEDTADSDCGDLHNIQQMQAGDVALFKGRLWSRDKAGIHRSPPIEGTGEERLLLVINPARLKNAI</sequence>
<evidence type="ECO:0000313" key="2">
    <source>
        <dbReference type="Proteomes" id="UP000663923"/>
    </source>
</evidence>
<dbReference type="InterPro" id="IPR014955">
    <property type="entry name" value="DUF1826"/>
</dbReference>
<name>A0ABX7T5M2_9SPHN</name>
<dbReference type="Proteomes" id="UP000663923">
    <property type="component" value="Chromosome"/>
</dbReference>